<dbReference type="SUPFAM" id="SSF48452">
    <property type="entry name" value="TPR-like"/>
    <property type="match status" value="1"/>
</dbReference>
<dbReference type="InterPro" id="IPR051681">
    <property type="entry name" value="Ser/Thr_Kinases-Pseudokinases"/>
</dbReference>
<proteinExistence type="predicted"/>
<sequence>MTRPAQASLVVAESAQFRTARAEGIKEAWLVTGCPDAVAALEDNPDLAADRAVAMDLAYEEFCTREEAGETVDASAFCARFPFGASLRRLLAVHRFIDDHPDVLGGSVPQHWPEIGSDVGDFYVLRELGRGSFARVYLAAETTAGGRPVALKVSVASSQEADKLGPLSHPHLTPVLSSRLVDEWNVVAMPFVGTATLEDVLSTAWHANRAGLPGRGEVLLKAAACGQQPNDPSFFSCPAFSLSVGATYENAVVTVAAGVFGGVAYLHDRGIAHRDLKPSNVLLGPNGFPYLLDFNLASHTADPWRLVGTLPYMAPEQLVLMSGGRADQLPDGRPGDVFACGVLLFELLTGRHPFRDPDDLPTKFGREQAAAALLDAQRTGRPNLAALNPRVRRTVRTAIERCLAFDPQKRPTAAELVELFTRVCAPPRRRFLVPVLVGTGVLALVLSYALLRPLIAPVDSSGAVIPPQPLTPFEQAMKWYREKKYDLAAAGFEKIARTENDGRAYGYWSHCLSALRLPGAIEAADKAILLGYCEVPVYANRSYNHLQTGNLKQAKDDCDAALKLDPNLLTVRLTRAEVYLQMHLDLVSTGKRAAIPPEAVTDIDQVIAGASDLLDLPDTWMVAAQIHLLAAGGNKDPKVRGAALEELRKAISLGKGPDTIRRNRILQALERHPAYEEVLATPRGSVASPSQNSRLVLPTS</sequence>
<dbReference type="EMBL" id="LR593886">
    <property type="protein sequence ID" value="VTS00942.1"/>
    <property type="molecule type" value="Genomic_DNA"/>
</dbReference>
<dbReference type="InterPro" id="IPR011009">
    <property type="entry name" value="Kinase-like_dom_sf"/>
</dbReference>
<evidence type="ECO:0000313" key="7">
    <source>
        <dbReference type="Proteomes" id="UP000464178"/>
    </source>
</evidence>
<dbReference type="InterPro" id="IPR008271">
    <property type="entry name" value="Ser/Thr_kinase_AS"/>
</dbReference>
<keyword evidence="2 3" id="KW-0067">ATP-binding</keyword>
<dbReference type="RefSeq" id="WP_162672315.1">
    <property type="nucleotide sequence ID" value="NZ_LR593886.1"/>
</dbReference>
<dbReference type="GO" id="GO:0004674">
    <property type="term" value="F:protein serine/threonine kinase activity"/>
    <property type="evidence" value="ECO:0007669"/>
    <property type="project" value="TreeGrafter"/>
</dbReference>
<keyword evidence="4" id="KW-1133">Transmembrane helix</keyword>
<dbReference type="InterPro" id="IPR011990">
    <property type="entry name" value="TPR-like_helical_dom_sf"/>
</dbReference>
<dbReference type="KEGG" id="gms:SOIL9_80150"/>
<evidence type="ECO:0000259" key="5">
    <source>
        <dbReference type="PROSITE" id="PS50011"/>
    </source>
</evidence>
<feature type="transmembrane region" description="Helical" evidence="4">
    <location>
        <begin position="431"/>
        <end position="451"/>
    </location>
</feature>
<dbReference type="PANTHER" id="PTHR44329:SF214">
    <property type="entry name" value="PROTEIN KINASE DOMAIN-CONTAINING PROTEIN"/>
    <property type="match status" value="1"/>
</dbReference>
<dbReference type="Gene3D" id="1.25.40.10">
    <property type="entry name" value="Tetratricopeptide repeat domain"/>
    <property type="match status" value="1"/>
</dbReference>
<evidence type="ECO:0000256" key="4">
    <source>
        <dbReference type="SAM" id="Phobius"/>
    </source>
</evidence>
<organism evidence="6 7">
    <name type="scientific">Gemmata massiliana</name>
    <dbReference type="NCBI Taxonomy" id="1210884"/>
    <lineage>
        <taxon>Bacteria</taxon>
        <taxon>Pseudomonadati</taxon>
        <taxon>Planctomycetota</taxon>
        <taxon>Planctomycetia</taxon>
        <taxon>Gemmatales</taxon>
        <taxon>Gemmataceae</taxon>
        <taxon>Gemmata</taxon>
    </lineage>
</organism>
<feature type="domain" description="Protein kinase" evidence="5">
    <location>
        <begin position="122"/>
        <end position="432"/>
    </location>
</feature>
<dbReference type="Gene3D" id="1.10.510.10">
    <property type="entry name" value="Transferase(Phosphotransferase) domain 1"/>
    <property type="match status" value="2"/>
</dbReference>
<dbReference type="PROSITE" id="PS00107">
    <property type="entry name" value="PROTEIN_KINASE_ATP"/>
    <property type="match status" value="1"/>
</dbReference>
<feature type="binding site" evidence="3">
    <location>
        <position position="152"/>
    </location>
    <ligand>
        <name>ATP</name>
        <dbReference type="ChEBI" id="CHEBI:30616"/>
    </ligand>
</feature>
<evidence type="ECO:0000256" key="1">
    <source>
        <dbReference type="ARBA" id="ARBA00022741"/>
    </source>
</evidence>
<dbReference type="Pfam" id="PF00069">
    <property type="entry name" value="Pkinase"/>
    <property type="match status" value="1"/>
</dbReference>
<keyword evidence="7" id="KW-1185">Reference proteome</keyword>
<dbReference type="PROSITE" id="PS50011">
    <property type="entry name" value="PROTEIN_KINASE_DOM"/>
    <property type="match status" value="1"/>
</dbReference>
<dbReference type="CDD" id="cd14014">
    <property type="entry name" value="STKc_PknB_like"/>
    <property type="match status" value="1"/>
</dbReference>
<dbReference type="PROSITE" id="PS00108">
    <property type="entry name" value="PROTEIN_KINASE_ST"/>
    <property type="match status" value="1"/>
</dbReference>
<dbReference type="GO" id="GO:0005524">
    <property type="term" value="F:ATP binding"/>
    <property type="evidence" value="ECO:0007669"/>
    <property type="project" value="UniProtKB-UniRule"/>
</dbReference>
<dbReference type="PANTHER" id="PTHR44329">
    <property type="entry name" value="SERINE/THREONINE-PROTEIN KINASE TNNI3K-RELATED"/>
    <property type="match status" value="1"/>
</dbReference>
<name>A0A6P2DH12_9BACT</name>
<accession>A0A6P2DH12</accession>
<dbReference type="InterPro" id="IPR017441">
    <property type="entry name" value="Protein_kinase_ATP_BS"/>
</dbReference>
<reference evidence="6 7" key="1">
    <citation type="submission" date="2019-05" db="EMBL/GenBank/DDBJ databases">
        <authorList>
            <consortium name="Science for Life Laboratories"/>
        </authorList>
    </citation>
    <scope>NUCLEOTIDE SEQUENCE [LARGE SCALE GENOMIC DNA]</scope>
    <source>
        <strain evidence="6">Soil9</strain>
    </source>
</reference>
<protein>
    <recommendedName>
        <fullName evidence="5">Protein kinase domain-containing protein</fullName>
    </recommendedName>
</protein>
<keyword evidence="4" id="KW-0472">Membrane</keyword>
<evidence type="ECO:0000256" key="3">
    <source>
        <dbReference type="PROSITE-ProRule" id="PRU10141"/>
    </source>
</evidence>
<dbReference type="SMART" id="SM00220">
    <property type="entry name" value="S_TKc"/>
    <property type="match status" value="1"/>
</dbReference>
<dbReference type="Proteomes" id="UP000464178">
    <property type="component" value="Chromosome"/>
</dbReference>
<keyword evidence="1 3" id="KW-0547">Nucleotide-binding</keyword>
<dbReference type="InterPro" id="IPR000719">
    <property type="entry name" value="Prot_kinase_dom"/>
</dbReference>
<gene>
    <name evidence="6" type="ORF">SOIL9_80150</name>
</gene>
<evidence type="ECO:0000313" key="6">
    <source>
        <dbReference type="EMBL" id="VTS00942.1"/>
    </source>
</evidence>
<evidence type="ECO:0000256" key="2">
    <source>
        <dbReference type="ARBA" id="ARBA00022840"/>
    </source>
</evidence>
<dbReference type="AlphaFoldDB" id="A0A6P2DH12"/>
<keyword evidence="4" id="KW-0812">Transmembrane</keyword>
<dbReference type="SUPFAM" id="SSF56112">
    <property type="entry name" value="Protein kinase-like (PK-like)"/>
    <property type="match status" value="1"/>
</dbReference>